<keyword evidence="5 10" id="KW-1133">Transmembrane helix</keyword>
<dbReference type="InterPro" id="IPR032356">
    <property type="entry name" value="IL17R_A/B_N"/>
</dbReference>
<evidence type="ECO:0000313" key="14">
    <source>
        <dbReference type="Proteomes" id="UP000242638"/>
    </source>
</evidence>
<evidence type="ECO:0000259" key="12">
    <source>
        <dbReference type="PROSITE" id="PS51534"/>
    </source>
</evidence>
<evidence type="ECO:0000313" key="13">
    <source>
        <dbReference type="Ensembl" id="ENSPREP00000026009.1"/>
    </source>
</evidence>
<keyword evidence="8" id="KW-0325">Glycoprotein</keyword>
<evidence type="ECO:0000256" key="3">
    <source>
        <dbReference type="ARBA" id="ARBA00022692"/>
    </source>
</evidence>
<feature type="compositionally biased region" description="Polar residues" evidence="9">
    <location>
        <begin position="801"/>
        <end position="815"/>
    </location>
</feature>
<reference evidence="13" key="2">
    <citation type="submission" date="2025-08" db="UniProtKB">
        <authorList>
            <consortium name="Ensembl"/>
        </authorList>
    </citation>
    <scope>IDENTIFICATION</scope>
    <source>
        <strain evidence="13">Guanapo</strain>
    </source>
</reference>
<dbReference type="PROSITE" id="PS51534">
    <property type="entry name" value="SEFIR"/>
    <property type="match status" value="1"/>
</dbReference>
<feature type="signal peptide" evidence="11">
    <location>
        <begin position="1"/>
        <end position="19"/>
    </location>
</feature>
<evidence type="ECO:0000256" key="10">
    <source>
        <dbReference type="SAM" id="Phobius"/>
    </source>
</evidence>
<feature type="region of interest" description="Disordered" evidence="9">
    <location>
        <begin position="773"/>
        <end position="824"/>
    </location>
</feature>
<reference evidence="14" key="1">
    <citation type="submission" date="2013-11" db="EMBL/GenBank/DDBJ databases">
        <title>The genomic landscape of the Guanapo guppy.</title>
        <authorList>
            <person name="Kuenstner A."/>
            <person name="Dreyer C."/>
        </authorList>
    </citation>
    <scope>NUCLEOTIDE SEQUENCE</scope>
    <source>
        <strain evidence="14">Guanapo</strain>
    </source>
</reference>
<name>A0A3P9PW54_POERE</name>
<dbReference type="GO" id="GO:0005886">
    <property type="term" value="C:plasma membrane"/>
    <property type="evidence" value="ECO:0007669"/>
    <property type="project" value="UniProtKB-SubCell"/>
</dbReference>
<accession>A0A3P9PW54</accession>
<dbReference type="InterPro" id="IPR039465">
    <property type="entry name" value="IL-17_rcpt-like"/>
</dbReference>
<keyword evidence="14" id="KW-1185">Reference proteome</keyword>
<feature type="transmembrane region" description="Helical" evidence="10">
    <location>
        <begin position="334"/>
        <end position="356"/>
    </location>
</feature>
<dbReference type="PANTHER" id="PTHR15583:SF13">
    <property type="entry name" value="INTERLEUKIN-17 RECEPTOR A"/>
    <property type="match status" value="1"/>
</dbReference>
<evidence type="ECO:0000256" key="8">
    <source>
        <dbReference type="ARBA" id="ARBA00023180"/>
    </source>
</evidence>
<keyword evidence="6 10" id="KW-0472">Membrane</keyword>
<reference evidence="13" key="3">
    <citation type="submission" date="2025-09" db="UniProtKB">
        <authorList>
            <consortium name="Ensembl"/>
        </authorList>
    </citation>
    <scope>IDENTIFICATION</scope>
    <source>
        <strain evidence="13">Guanapo</strain>
    </source>
</reference>
<dbReference type="STRING" id="8081.ENSPREP00000026009"/>
<evidence type="ECO:0000256" key="4">
    <source>
        <dbReference type="ARBA" id="ARBA00022729"/>
    </source>
</evidence>
<dbReference type="Ensembl" id="ENSPRET00000026271.1">
    <property type="protein sequence ID" value="ENSPREP00000026009.1"/>
    <property type="gene ID" value="ENSPREG00000017583.1"/>
</dbReference>
<evidence type="ECO:0000256" key="1">
    <source>
        <dbReference type="ARBA" id="ARBA00004251"/>
    </source>
</evidence>
<evidence type="ECO:0000256" key="6">
    <source>
        <dbReference type="ARBA" id="ARBA00023136"/>
    </source>
</evidence>
<dbReference type="Bgee" id="ENSPREG00000017583">
    <property type="expression patterns" value="Expressed in caudal fin and 1 other cell type or tissue"/>
</dbReference>
<dbReference type="GeneTree" id="ENSGT00940000159018"/>
<feature type="domain" description="SEFIR" evidence="12">
    <location>
        <begin position="381"/>
        <end position="537"/>
    </location>
</feature>
<organism evidence="13 14">
    <name type="scientific">Poecilia reticulata</name>
    <name type="common">Guppy</name>
    <name type="synonym">Acanthophacelus reticulatus</name>
    <dbReference type="NCBI Taxonomy" id="8081"/>
    <lineage>
        <taxon>Eukaryota</taxon>
        <taxon>Metazoa</taxon>
        <taxon>Chordata</taxon>
        <taxon>Craniata</taxon>
        <taxon>Vertebrata</taxon>
        <taxon>Euteleostomi</taxon>
        <taxon>Actinopterygii</taxon>
        <taxon>Neopterygii</taxon>
        <taxon>Teleostei</taxon>
        <taxon>Neoteleostei</taxon>
        <taxon>Acanthomorphata</taxon>
        <taxon>Ovalentaria</taxon>
        <taxon>Atherinomorphae</taxon>
        <taxon>Cyprinodontiformes</taxon>
        <taxon>Poeciliidae</taxon>
        <taxon>Poeciliinae</taxon>
        <taxon>Poecilia</taxon>
    </lineage>
</organism>
<dbReference type="Gene3D" id="3.40.50.11530">
    <property type="match status" value="1"/>
</dbReference>
<dbReference type="OMA" id="EPGRIHQ"/>
<dbReference type="Gene3D" id="2.60.40.2150">
    <property type="entry name" value="Interleukin-17 receptor A/B, fibronectin-III-like domain 2"/>
    <property type="match status" value="1"/>
</dbReference>
<dbReference type="GO" id="GO:0030368">
    <property type="term" value="F:interleukin-17 receptor activity"/>
    <property type="evidence" value="ECO:0007669"/>
    <property type="project" value="InterPro"/>
</dbReference>
<evidence type="ECO:0000256" key="9">
    <source>
        <dbReference type="SAM" id="MobiDB-lite"/>
    </source>
</evidence>
<dbReference type="InterPro" id="IPR013568">
    <property type="entry name" value="SEFIR_dom"/>
</dbReference>
<proteinExistence type="predicted"/>
<keyword evidence="7" id="KW-0675">Receptor</keyword>
<evidence type="ECO:0000256" key="5">
    <source>
        <dbReference type="ARBA" id="ARBA00022989"/>
    </source>
</evidence>
<keyword evidence="4 11" id="KW-0732">Signal</keyword>
<sequence length="839" mass="94402">MAAARLTLGWLINMKLVLALLVLLGDKGSSSISIISQDALKCSRQDLDCRASCSNCMDPGWLISHKYTPSGPDNLQVAIETRLDKTGKLQPVLQANWTLKDDGSIHFLNATELHVLRMSTNEQLCIRYSFKNILTMRSPSEEKWLFSSDVLVLNPGEEYYVSVYNIPRPEQGHSNFDVNRQIQVPGCEHPNMKKTQLCIERGESHSCFPRSMCLNLLTGCVISVGSLWKPNISLVHEPVNSSLAVSFSPSTMSKKYLVLMRCGSITDSSSVLTENQETVNVKFSLHKWPRFCCQFDAEIKPFFPQCDNDCTRQRKTDDICTEKTPQTDLLPPEYLFVPIAVVSICIIVAAVMCVICRKRGKHYVAPPSKDGETLQTPLKPQPKVLVIYSQDHHLYREVVLKLCAFLQAKCGTRVLVDLLDTSSVSMVGRLRWLEWQRQQLNNPSDKILVLCSPGVQAKWRSMCGQGQVKLKEDVLCPTDDILIPFLNLFLPDMHQAGMLGRYMVAYFGDISSERDVPSVFDIGIKYNLMKHFEELYFRILDIEKYQPGQVSHIEGIGVDEYSSCASGKALRDAIETFQAYQIENPDWFEKECVLSEEEVISEANQLIEPLQTLPVFEYIPPIRDGLPVYIHNVDINESCSIVHILTPELNPEQQLSSVAVFEPAMNSDCRRLYSPSQVEVLTEVPLYHHSTGPESAYIAEPVFRSQSSVQQNWVSLREPSSVSKSAEEDEASLQHMNERLYAYSDQLCLAQQNFPDTSSLGCPSSVVQSENIPLPELSLAQPVEMEEEEDFDPGAKRSSGESDQGYSSKGSSQHETPLEEDPVKALARLQEELFQMPDS</sequence>
<keyword evidence="3 10" id="KW-0812">Transmembrane</keyword>
<comment type="subcellular location">
    <subcellularLocation>
        <location evidence="1">Cell membrane</location>
        <topology evidence="1">Single-pass type I membrane protein</topology>
    </subcellularLocation>
</comment>
<dbReference type="PANTHER" id="PTHR15583">
    <property type="entry name" value="INTERLEUKIN-17 RECEPTOR"/>
    <property type="match status" value="1"/>
</dbReference>
<dbReference type="Pfam" id="PF16556">
    <property type="entry name" value="IL17R_fnIII_D1"/>
    <property type="match status" value="1"/>
</dbReference>
<dbReference type="InterPro" id="IPR043046">
    <property type="entry name" value="IL17RA/B_FnIII-like_2_sf"/>
</dbReference>
<dbReference type="FunFam" id="3.40.50.11530:FF:000002">
    <property type="entry name" value="Interleukin 17 receptor A"/>
    <property type="match status" value="1"/>
</dbReference>
<evidence type="ECO:0000256" key="7">
    <source>
        <dbReference type="ARBA" id="ARBA00023170"/>
    </source>
</evidence>
<keyword evidence="2" id="KW-1003">Cell membrane</keyword>
<dbReference type="Pfam" id="PF08357">
    <property type="entry name" value="SEFIR"/>
    <property type="match status" value="1"/>
</dbReference>
<dbReference type="AlphaFoldDB" id="A0A3P9PW54"/>
<dbReference type="Pfam" id="PF16578">
    <property type="entry name" value="IL17R_fnIII_D2"/>
    <property type="match status" value="1"/>
</dbReference>
<feature type="chain" id="PRO_5018256704" evidence="11">
    <location>
        <begin position="20"/>
        <end position="839"/>
    </location>
</feature>
<dbReference type="Gene3D" id="2.60.40.2160">
    <property type="entry name" value="Interleukin-17 receptor A/B, fibronectin-III-like domain 1"/>
    <property type="match status" value="1"/>
</dbReference>
<evidence type="ECO:0000256" key="2">
    <source>
        <dbReference type="ARBA" id="ARBA00022475"/>
    </source>
</evidence>
<evidence type="ECO:0000256" key="11">
    <source>
        <dbReference type="SAM" id="SignalP"/>
    </source>
</evidence>
<dbReference type="Proteomes" id="UP000242638">
    <property type="component" value="Unassembled WGS sequence"/>
</dbReference>
<protein>
    <submittedName>
        <fullName evidence="13">Interleukin 17 receptor A</fullName>
    </submittedName>
</protein>
<dbReference type="InterPro" id="IPR038683">
    <property type="entry name" value="IL17RA/B_FnIII-like_1_sf"/>
</dbReference>